<keyword evidence="1" id="KW-0174">Coenzyme M biosynthesis</keyword>
<evidence type="ECO:0000256" key="5">
    <source>
        <dbReference type="ARBA" id="ARBA00048551"/>
    </source>
</evidence>
<organism evidence="7 8">
    <name type="scientific">candidate division MSBL1 archaeon SCGC-AAA259I14</name>
    <dbReference type="NCBI Taxonomy" id="1698268"/>
    <lineage>
        <taxon>Archaea</taxon>
        <taxon>Methanobacteriati</taxon>
        <taxon>Methanobacteriota</taxon>
        <taxon>candidate division MSBL1</taxon>
    </lineage>
</organism>
<dbReference type="GO" id="GO:0030976">
    <property type="term" value="F:thiamine pyrophosphate binding"/>
    <property type="evidence" value="ECO:0007669"/>
    <property type="project" value="InterPro"/>
</dbReference>
<gene>
    <name evidence="7" type="ORF">AKJ38_01880</name>
</gene>
<dbReference type="EMBL" id="LHXS01000025">
    <property type="protein sequence ID" value="KXA97138.1"/>
    <property type="molecule type" value="Genomic_DNA"/>
</dbReference>
<dbReference type="InterPro" id="IPR051818">
    <property type="entry name" value="TPP_dependent_decarboxylase"/>
</dbReference>
<dbReference type="PANTHER" id="PTHR42818:SF1">
    <property type="entry name" value="SULFOPYRUVATE DECARBOXYLASE"/>
    <property type="match status" value="1"/>
</dbReference>
<evidence type="ECO:0000256" key="4">
    <source>
        <dbReference type="ARBA" id="ARBA00038875"/>
    </source>
</evidence>
<evidence type="ECO:0000313" key="7">
    <source>
        <dbReference type="EMBL" id="KXA97138.1"/>
    </source>
</evidence>
<dbReference type="InterPro" id="IPR029061">
    <property type="entry name" value="THDP-binding"/>
</dbReference>
<protein>
    <recommendedName>
        <fullName evidence="4">sulfopyruvate decarboxylase</fullName>
        <ecNumber evidence="4">4.1.1.79</ecNumber>
    </recommendedName>
</protein>
<keyword evidence="3" id="KW-0456">Lyase</keyword>
<evidence type="ECO:0000313" key="8">
    <source>
        <dbReference type="Proteomes" id="UP000070414"/>
    </source>
</evidence>
<dbReference type="Gene3D" id="3.40.50.970">
    <property type="match status" value="1"/>
</dbReference>
<dbReference type="InterPro" id="IPR011766">
    <property type="entry name" value="TPP_enzyme_TPP-bd"/>
</dbReference>
<comment type="catalytic activity">
    <reaction evidence="5">
        <text>3-sulfopyruvate + H(+) = sulfoacetaldehyde + CO2</text>
        <dbReference type="Rhea" id="RHEA:20948"/>
        <dbReference type="ChEBI" id="CHEBI:15378"/>
        <dbReference type="ChEBI" id="CHEBI:16526"/>
        <dbReference type="ChEBI" id="CHEBI:57940"/>
        <dbReference type="ChEBI" id="CHEBI:58246"/>
        <dbReference type="EC" id="4.1.1.79"/>
    </reaction>
</comment>
<dbReference type="GO" id="GO:0019295">
    <property type="term" value="P:coenzyme M biosynthetic process"/>
    <property type="evidence" value="ECO:0007669"/>
    <property type="project" value="UniProtKB-KW"/>
</dbReference>
<evidence type="ECO:0000256" key="2">
    <source>
        <dbReference type="ARBA" id="ARBA00022793"/>
    </source>
</evidence>
<keyword evidence="2" id="KW-0210">Decarboxylase</keyword>
<dbReference type="GO" id="GO:0050545">
    <property type="term" value="F:sulfopyruvate decarboxylase activity"/>
    <property type="evidence" value="ECO:0007669"/>
    <property type="project" value="UniProtKB-EC"/>
</dbReference>
<dbReference type="AlphaFoldDB" id="A0A133USG4"/>
<comment type="caution">
    <text evidence="7">The sequence shown here is derived from an EMBL/GenBank/DDBJ whole genome shotgun (WGS) entry which is preliminary data.</text>
</comment>
<dbReference type="EC" id="4.1.1.79" evidence="4"/>
<evidence type="ECO:0000259" key="6">
    <source>
        <dbReference type="Pfam" id="PF02775"/>
    </source>
</evidence>
<keyword evidence="8" id="KW-1185">Reference proteome</keyword>
<feature type="domain" description="Thiamine pyrophosphate enzyme TPP-binding" evidence="6">
    <location>
        <begin position="47"/>
        <end position="155"/>
    </location>
</feature>
<evidence type="ECO:0000256" key="3">
    <source>
        <dbReference type="ARBA" id="ARBA00023239"/>
    </source>
</evidence>
<accession>A0A133USG4</accession>
<name>A0A133USG4_9EURY</name>
<evidence type="ECO:0000256" key="1">
    <source>
        <dbReference type="ARBA" id="ARBA00022545"/>
    </source>
</evidence>
<dbReference type="Pfam" id="PF02775">
    <property type="entry name" value="TPP_enzyme_C"/>
    <property type="match status" value="1"/>
</dbReference>
<dbReference type="SUPFAM" id="SSF52518">
    <property type="entry name" value="Thiamin diphosphate-binding fold (THDP-binding)"/>
    <property type="match status" value="1"/>
</dbReference>
<dbReference type="PANTHER" id="PTHR42818">
    <property type="entry name" value="SULFOPYRUVATE DECARBOXYLASE SUBUNIT ALPHA"/>
    <property type="match status" value="1"/>
</dbReference>
<reference evidence="7 8" key="1">
    <citation type="journal article" date="2016" name="Sci. Rep.">
        <title>Metabolic traits of an uncultured archaeal lineage -MSBL1- from brine pools of the Red Sea.</title>
        <authorList>
            <person name="Mwirichia R."/>
            <person name="Alam I."/>
            <person name="Rashid M."/>
            <person name="Vinu M."/>
            <person name="Ba-Alawi W."/>
            <person name="Anthony Kamau A."/>
            <person name="Kamanda Ngugi D."/>
            <person name="Goker M."/>
            <person name="Klenk H.P."/>
            <person name="Bajic V."/>
            <person name="Stingl U."/>
        </authorList>
    </citation>
    <scope>NUCLEOTIDE SEQUENCE [LARGE SCALE GENOMIC DNA]</scope>
    <source>
        <strain evidence="7">SCGC-AAA259I14</strain>
    </source>
</reference>
<dbReference type="Proteomes" id="UP000070414">
    <property type="component" value="Unassembled WGS sequence"/>
</dbReference>
<sequence length="231" mass="26250">MSKELEKCERYKCLQYLASKITNELVVSWVTWCEWPIEEEKPFNIPCSMLGCTVPMGIGLAKSLPERKIIALTSDGDVLMELGCLPSLAKENPENLLVIVNDNEMYQIAGKRPTMTESKADLSAMARGAGVEYAKTVRNLNDFKKEVDEGFEKEDCARFIVVKTKGEPFKSIYETSNWWREKHRFINHVEETEGVSILPSSEQDKRYLVFRGSTGPGVPGVHRYMDDQTNN</sequence>
<proteinExistence type="predicted"/>